<evidence type="ECO:0000256" key="1">
    <source>
        <dbReference type="SAM" id="Phobius"/>
    </source>
</evidence>
<evidence type="ECO:0000313" key="3">
    <source>
        <dbReference type="Proteomes" id="UP001244242"/>
    </source>
</evidence>
<dbReference type="RefSeq" id="WP_282723849.1">
    <property type="nucleotide sequence ID" value="NZ_JASCQO010000055.1"/>
</dbReference>
<keyword evidence="3" id="KW-1185">Reference proteome</keyword>
<protein>
    <submittedName>
        <fullName evidence="2">Uncharacterized protein</fullName>
    </submittedName>
</protein>
<organism evidence="2 3">
    <name type="scientific">Halomonas kalidii</name>
    <dbReference type="NCBI Taxonomy" id="3043293"/>
    <lineage>
        <taxon>Bacteria</taxon>
        <taxon>Pseudomonadati</taxon>
        <taxon>Pseudomonadota</taxon>
        <taxon>Gammaproteobacteria</taxon>
        <taxon>Oceanospirillales</taxon>
        <taxon>Halomonadaceae</taxon>
        <taxon>Halomonas</taxon>
    </lineage>
</organism>
<evidence type="ECO:0000313" key="2">
    <source>
        <dbReference type="EMBL" id="MDI5936442.1"/>
    </source>
</evidence>
<feature type="transmembrane region" description="Helical" evidence="1">
    <location>
        <begin position="7"/>
        <end position="27"/>
    </location>
</feature>
<comment type="caution">
    <text evidence="2">The sequence shown here is derived from an EMBL/GenBank/DDBJ whole genome shotgun (WGS) entry which is preliminary data.</text>
</comment>
<accession>A0ABT6VR28</accession>
<keyword evidence="1" id="KW-1133">Transmembrane helix</keyword>
<gene>
    <name evidence="2" type="ORF">QLQ84_21870</name>
</gene>
<keyword evidence="1" id="KW-0472">Membrane</keyword>
<reference evidence="2 3" key="1">
    <citation type="submission" date="2023-04" db="EMBL/GenBank/DDBJ databases">
        <title>Halomonas strains isolated from rhizosphere soil.</title>
        <authorList>
            <person name="Xu L."/>
            <person name="Sun J.-Q."/>
        </authorList>
    </citation>
    <scope>NUCLEOTIDE SEQUENCE [LARGE SCALE GENOMIC DNA]</scope>
    <source>
        <strain evidence="2 3">LN1S58</strain>
    </source>
</reference>
<dbReference type="EMBL" id="JASCQO010000055">
    <property type="protein sequence ID" value="MDI5936442.1"/>
    <property type="molecule type" value="Genomic_DNA"/>
</dbReference>
<keyword evidence="1" id="KW-0812">Transmembrane</keyword>
<sequence length="42" mass="4623">MTRCHRLLVRFAALTAAGALALTWWGWHSLDAGLLLLGSRLC</sequence>
<name>A0ABT6VR28_9GAMM</name>
<proteinExistence type="predicted"/>
<dbReference type="Proteomes" id="UP001244242">
    <property type="component" value="Unassembled WGS sequence"/>
</dbReference>